<evidence type="ECO:0000313" key="2">
    <source>
        <dbReference type="Proteomes" id="UP000216001"/>
    </source>
</evidence>
<dbReference type="AlphaFoldDB" id="A0A264VTW9"/>
<name>A0A264VTW9_PRORE</name>
<reference evidence="1 2" key="1">
    <citation type="submission" date="2017-07" db="EMBL/GenBank/DDBJ databases">
        <title>blaIMP-27 on transferable plasmids in Proteus mirabilis and Providencia rettgeri.</title>
        <authorList>
            <person name="Potter R."/>
        </authorList>
    </citation>
    <scope>NUCLEOTIDE SEQUENCE [LARGE SCALE GENOMIC DNA]</scope>
    <source>
        <strain evidence="1 2">PR1</strain>
    </source>
</reference>
<dbReference type="RefSeq" id="WP_094961489.1">
    <property type="nucleotide sequence ID" value="NZ_NOWC01000009.1"/>
</dbReference>
<protein>
    <submittedName>
        <fullName evidence="1">Uncharacterized protein</fullName>
    </submittedName>
</protein>
<evidence type="ECO:0000313" key="1">
    <source>
        <dbReference type="EMBL" id="OZS74800.1"/>
    </source>
</evidence>
<proteinExistence type="predicted"/>
<dbReference type="EMBL" id="NOWC01000009">
    <property type="protein sequence ID" value="OZS74800.1"/>
    <property type="molecule type" value="Genomic_DNA"/>
</dbReference>
<gene>
    <name evidence="1" type="ORF">CHI95_09450</name>
</gene>
<sequence length="334" mass="38909">MSLPQRLYYPLDKAAKELGCDVSDLIHFAANGDINICAKVFDSGEHSEDIISDWVPDLLINDTKLISLIRKHYIIKDEQFIATEEDFFLYNRHDLFEVEKGTLLYKDDIVFHYVNSYVKLFGNVHFTICKEDDEYSLFDYKIDLYEVAGLIQLSKFDFFYNEGDLILGYDINVKNFCLPIDDNEKITGCFSGFNNDFDDNDKYSFIDRDKYFMREESVSNRLSKKNEPVRLSINDMYLTSHEIDRIKNNENKKMTSSAVNIDVFDNPKSRATGEKFIKYLISLLPEFTEKDIESLSPTRIKLILEKIAAKRNVDICDIHSQTLARYLGHESGKR</sequence>
<dbReference type="Proteomes" id="UP000216001">
    <property type="component" value="Unassembled WGS sequence"/>
</dbReference>
<comment type="caution">
    <text evidence="1">The sequence shown here is derived from an EMBL/GenBank/DDBJ whole genome shotgun (WGS) entry which is preliminary data.</text>
</comment>
<organism evidence="1 2">
    <name type="scientific">Providencia rettgeri</name>
    <dbReference type="NCBI Taxonomy" id="587"/>
    <lineage>
        <taxon>Bacteria</taxon>
        <taxon>Pseudomonadati</taxon>
        <taxon>Pseudomonadota</taxon>
        <taxon>Gammaproteobacteria</taxon>
        <taxon>Enterobacterales</taxon>
        <taxon>Morganellaceae</taxon>
        <taxon>Providencia</taxon>
    </lineage>
</organism>
<accession>A0A264VTW9</accession>